<comment type="caution">
    <text evidence="4">The sequence shown here is derived from an EMBL/GenBank/DDBJ whole genome shotgun (WGS) entry which is preliminary data.</text>
</comment>
<accession>A0ABR3FLC7</accession>
<dbReference type="CDD" id="cd12148">
    <property type="entry name" value="fungal_TF_MHR"/>
    <property type="match status" value="1"/>
</dbReference>
<feature type="domain" description="Xylanolytic transcriptional activator regulatory" evidence="3">
    <location>
        <begin position="422"/>
        <end position="497"/>
    </location>
</feature>
<reference evidence="4 5" key="1">
    <citation type="submission" date="2024-02" db="EMBL/GenBank/DDBJ databases">
        <title>A draft genome for the cacao thread blight pathogen Marasmius crinis-equi.</title>
        <authorList>
            <person name="Cohen S.P."/>
            <person name="Baruah I.K."/>
            <person name="Amoako-Attah I."/>
            <person name="Bukari Y."/>
            <person name="Meinhardt L.W."/>
            <person name="Bailey B.A."/>
        </authorList>
    </citation>
    <scope>NUCLEOTIDE SEQUENCE [LARGE SCALE GENOMIC DNA]</scope>
    <source>
        <strain evidence="4 5">GH-76</strain>
    </source>
</reference>
<dbReference type="Gene3D" id="4.10.240.10">
    <property type="entry name" value="Zn(2)-C6 fungal-type DNA-binding domain"/>
    <property type="match status" value="1"/>
</dbReference>
<evidence type="ECO:0000256" key="1">
    <source>
        <dbReference type="ARBA" id="ARBA00023242"/>
    </source>
</evidence>
<dbReference type="Pfam" id="PF04082">
    <property type="entry name" value="Fungal_trans"/>
    <property type="match status" value="1"/>
</dbReference>
<proteinExistence type="predicted"/>
<feature type="region of interest" description="Disordered" evidence="2">
    <location>
        <begin position="1"/>
        <end position="40"/>
    </location>
</feature>
<name>A0ABR3FLC7_9AGAR</name>
<organism evidence="4 5">
    <name type="scientific">Marasmius crinis-equi</name>
    <dbReference type="NCBI Taxonomy" id="585013"/>
    <lineage>
        <taxon>Eukaryota</taxon>
        <taxon>Fungi</taxon>
        <taxon>Dikarya</taxon>
        <taxon>Basidiomycota</taxon>
        <taxon>Agaricomycotina</taxon>
        <taxon>Agaricomycetes</taxon>
        <taxon>Agaricomycetidae</taxon>
        <taxon>Agaricales</taxon>
        <taxon>Marasmiineae</taxon>
        <taxon>Marasmiaceae</taxon>
        <taxon>Marasmius</taxon>
    </lineage>
</organism>
<dbReference type="InterPro" id="IPR036864">
    <property type="entry name" value="Zn2-C6_fun-type_DNA-bd_sf"/>
</dbReference>
<dbReference type="PANTHER" id="PTHR46910:SF38">
    <property type="entry name" value="ZN(2)-C6 FUNGAL-TYPE DOMAIN-CONTAINING PROTEIN"/>
    <property type="match status" value="1"/>
</dbReference>
<evidence type="ECO:0000256" key="2">
    <source>
        <dbReference type="SAM" id="MobiDB-lite"/>
    </source>
</evidence>
<dbReference type="SMART" id="SM00906">
    <property type="entry name" value="Fungal_trans"/>
    <property type="match status" value="1"/>
</dbReference>
<sequence length="870" mass="96461">MSGSQHETVRRGIKKRRIQNACDTCRQKKGQGNDDSSARISGLTESVDAFSEIANMPGNVCSNCIMFDTECTHVLASSKKRGGPKPPTQDTSRSSDPPGPPSIAPISFASTPCPPPENTPESTSTHQELTETVLSASYIFPNDLAVAHDIIFELATYARSLEQQLAVTRISPSLAHNPDSHTNSSLGTEPLARPYASTASPSYDEEEEEVRVEDTAVANPMKRLDIGIGTQGETYHGRTSDMVFIKSALSAKADYSSASSKDTNNLDSKRPEFWETFPWQRLIPQPEPSLHFPSPELISLLMGHFFEDYNIMFPLLHKPTFEKDIANGRHLIDVRFGLLLLSVCAIGSRYVDVNDPRVLAEGALDLSESGTSKKHSLGWKWYRQIGYRALEPDVFSSPDVCQLQLVVNCIMFLHPTSTPEMCWVLLGHGMRHALGVGAHRRSFLGGPGNPSTDRELWKRAFWGLVSLDIGMSAFLGRPRAITPAEYDIELPLECDDEYWDHPDPQHNFQQPSGKPSTMSNYIQGLKLMDIFGFMHQTIQTVRKPRGTSVTEQEQIAVKEFDQALEEWIDNIPDHLRWSPHMHKENKFYFNQSCALHVNYYWVQIQIHRSFIQGRARRDKAMAFSSLAVCANAARSCSHVMALQAREGGLSMPFPGMQMALFNAAIVLLLNIWRGKSVGITTDPAKELNDVYKCVNVLRTYEERWQISGRLCDILMELVSFSDLGAASSPFNNLKRPRSPELSTGEPSQSESSFGTGASEPTYSGQQHWGEGSSSGLPLYTKDLGRLPLHGSTSDMFGVDFHDPSWASSQGSLDPPQGSWEATSNVVDPLTTGGALTITPGEYGWEDWSTYISSIDGILRSSLDHRPPANN</sequence>
<feature type="region of interest" description="Disordered" evidence="2">
    <location>
        <begin position="173"/>
        <end position="209"/>
    </location>
</feature>
<dbReference type="EMBL" id="JBAHYK010000245">
    <property type="protein sequence ID" value="KAL0576126.1"/>
    <property type="molecule type" value="Genomic_DNA"/>
</dbReference>
<keyword evidence="5" id="KW-1185">Reference proteome</keyword>
<feature type="compositionally biased region" description="Polar residues" evidence="2">
    <location>
        <begin position="740"/>
        <end position="774"/>
    </location>
</feature>
<feature type="region of interest" description="Disordered" evidence="2">
    <location>
        <begin position="729"/>
        <end position="774"/>
    </location>
</feature>
<keyword evidence="1" id="KW-0539">Nucleus</keyword>
<dbReference type="PANTHER" id="PTHR46910">
    <property type="entry name" value="TRANSCRIPTION FACTOR PDR1"/>
    <property type="match status" value="1"/>
</dbReference>
<evidence type="ECO:0000313" key="5">
    <source>
        <dbReference type="Proteomes" id="UP001465976"/>
    </source>
</evidence>
<feature type="region of interest" description="Disordered" evidence="2">
    <location>
        <begin position="77"/>
        <end position="128"/>
    </location>
</feature>
<evidence type="ECO:0000313" key="4">
    <source>
        <dbReference type="EMBL" id="KAL0576126.1"/>
    </source>
</evidence>
<dbReference type="InterPro" id="IPR007219">
    <property type="entry name" value="XnlR_reg_dom"/>
</dbReference>
<protein>
    <submittedName>
        <fullName evidence="4">Gypsy retrotransposon integrase-like protein 1</fullName>
    </submittedName>
</protein>
<gene>
    <name evidence="4" type="primary">GIN1_12</name>
    <name evidence="4" type="ORF">V5O48_005844</name>
</gene>
<evidence type="ECO:0000259" key="3">
    <source>
        <dbReference type="SMART" id="SM00906"/>
    </source>
</evidence>
<dbReference type="InterPro" id="IPR050987">
    <property type="entry name" value="AtrR-like"/>
</dbReference>
<dbReference type="Proteomes" id="UP001465976">
    <property type="component" value="Unassembled WGS sequence"/>
</dbReference>